<sequence>MENVWLFRILTALTTPEIRRLALISLSWTESLAFVLGLQFRDSPNPEGSASVDDRDASDDNEDDELDSVTVCGLPVGLEPLDRCDLGEDDGFVHLVEEARMALAG</sequence>
<accession>A0A4P9WMK2</accession>
<reference evidence="3" key="1">
    <citation type="journal article" date="2018" name="Nat. Microbiol.">
        <title>Leveraging single-cell genomics to expand the fungal tree of life.</title>
        <authorList>
            <person name="Ahrendt S.R."/>
            <person name="Quandt C.A."/>
            <person name="Ciobanu D."/>
            <person name="Clum A."/>
            <person name="Salamov A."/>
            <person name="Andreopoulos B."/>
            <person name="Cheng J.F."/>
            <person name="Woyke T."/>
            <person name="Pelin A."/>
            <person name="Henrissat B."/>
            <person name="Reynolds N.K."/>
            <person name="Benny G.L."/>
            <person name="Smith M.E."/>
            <person name="James T.Y."/>
            <person name="Grigoriev I.V."/>
        </authorList>
    </citation>
    <scope>NUCLEOTIDE SEQUENCE [LARGE SCALE GENOMIC DNA]</scope>
</reference>
<organism evidence="2 3">
    <name type="scientific">Blyttiomyces helicus</name>
    <dbReference type="NCBI Taxonomy" id="388810"/>
    <lineage>
        <taxon>Eukaryota</taxon>
        <taxon>Fungi</taxon>
        <taxon>Fungi incertae sedis</taxon>
        <taxon>Chytridiomycota</taxon>
        <taxon>Chytridiomycota incertae sedis</taxon>
        <taxon>Chytridiomycetes</taxon>
        <taxon>Chytridiomycetes incertae sedis</taxon>
        <taxon>Blyttiomyces</taxon>
    </lineage>
</organism>
<gene>
    <name evidence="2" type="ORF">BDK51DRAFT_50190</name>
</gene>
<evidence type="ECO:0000313" key="3">
    <source>
        <dbReference type="Proteomes" id="UP000269721"/>
    </source>
</evidence>
<dbReference type="AlphaFoldDB" id="A0A4P9WMK2"/>
<keyword evidence="3" id="KW-1185">Reference proteome</keyword>
<feature type="region of interest" description="Disordered" evidence="1">
    <location>
        <begin position="41"/>
        <end position="66"/>
    </location>
</feature>
<name>A0A4P9WMK2_9FUNG</name>
<evidence type="ECO:0000313" key="2">
    <source>
        <dbReference type="EMBL" id="RKO93253.1"/>
    </source>
</evidence>
<evidence type="ECO:0000256" key="1">
    <source>
        <dbReference type="SAM" id="MobiDB-lite"/>
    </source>
</evidence>
<proteinExistence type="predicted"/>
<dbReference type="EMBL" id="KZ994314">
    <property type="protein sequence ID" value="RKO93253.1"/>
    <property type="molecule type" value="Genomic_DNA"/>
</dbReference>
<protein>
    <submittedName>
        <fullName evidence="2">Uncharacterized protein</fullName>
    </submittedName>
</protein>
<feature type="compositionally biased region" description="Acidic residues" evidence="1">
    <location>
        <begin position="56"/>
        <end position="66"/>
    </location>
</feature>
<dbReference type="Proteomes" id="UP000269721">
    <property type="component" value="Unassembled WGS sequence"/>
</dbReference>